<dbReference type="InterPro" id="IPR009273">
    <property type="entry name" value="DUF930"/>
</dbReference>
<dbReference type="Pfam" id="PF06059">
    <property type="entry name" value="DUF930"/>
    <property type="match status" value="1"/>
</dbReference>
<sequence length="244" mass="26561">MEHEGTAGIHRLIARRFPWICAILIHLSLYAALTDMSTTDRAVLKGPKPIAVDIIFEHLTRAAGESPEVNTIPAPAAEQPLSASPDALAALPESREPSEADPPSKGPETNAAPPKRIWVTATRFHAGEVLGAPRSAQARAALATLSEAERREQLCALEAMEQVRRAHPGFRPTRLVPHAIRNSFRKENAVVAPAAAFRSNRLWYEIAYRCQLDETGTGVTGFEFALGDPVERSLWDELGLAATH</sequence>
<accession>A0A939J3K4</accession>
<evidence type="ECO:0000256" key="2">
    <source>
        <dbReference type="SAM" id="Phobius"/>
    </source>
</evidence>
<evidence type="ECO:0000256" key="1">
    <source>
        <dbReference type="SAM" id="MobiDB-lite"/>
    </source>
</evidence>
<keyword evidence="2" id="KW-0812">Transmembrane</keyword>
<protein>
    <submittedName>
        <fullName evidence="3">DUF930 domain-containing protein</fullName>
    </submittedName>
</protein>
<organism evidence="3 4">
    <name type="scientific">Roseibium aggregatum</name>
    <dbReference type="NCBI Taxonomy" id="187304"/>
    <lineage>
        <taxon>Bacteria</taxon>
        <taxon>Pseudomonadati</taxon>
        <taxon>Pseudomonadota</taxon>
        <taxon>Alphaproteobacteria</taxon>
        <taxon>Hyphomicrobiales</taxon>
        <taxon>Stappiaceae</taxon>
        <taxon>Roseibium</taxon>
    </lineage>
</organism>
<comment type="caution">
    <text evidence="3">The sequence shown here is derived from an EMBL/GenBank/DDBJ whole genome shotgun (WGS) entry which is preliminary data.</text>
</comment>
<keyword evidence="2" id="KW-1133">Transmembrane helix</keyword>
<name>A0A939J3K4_9HYPH</name>
<dbReference type="RefSeq" id="WP_207139300.1">
    <property type="nucleotide sequence ID" value="NZ_JAEKJZ010000001.1"/>
</dbReference>
<gene>
    <name evidence="3" type="ORF">JF539_05395</name>
</gene>
<keyword evidence="2" id="KW-0472">Membrane</keyword>
<evidence type="ECO:0000313" key="4">
    <source>
        <dbReference type="Proteomes" id="UP000664096"/>
    </source>
</evidence>
<feature type="region of interest" description="Disordered" evidence="1">
    <location>
        <begin position="85"/>
        <end position="116"/>
    </location>
</feature>
<dbReference type="Proteomes" id="UP000664096">
    <property type="component" value="Unassembled WGS sequence"/>
</dbReference>
<feature type="transmembrane region" description="Helical" evidence="2">
    <location>
        <begin position="12"/>
        <end position="33"/>
    </location>
</feature>
<dbReference type="EMBL" id="JAEKJZ010000001">
    <property type="protein sequence ID" value="MBN9669764.1"/>
    <property type="molecule type" value="Genomic_DNA"/>
</dbReference>
<proteinExistence type="predicted"/>
<dbReference type="AlphaFoldDB" id="A0A939J3K4"/>
<reference evidence="3" key="1">
    <citation type="submission" date="2020-12" db="EMBL/GenBank/DDBJ databases">
        <title>Oil enriched cultivation method for isolating marine PHA-producing bacteria.</title>
        <authorList>
            <person name="Zheng W."/>
            <person name="Yu S."/>
            <person name="Huang Y."/>
        </authorList>
    </citation>
    <scope>NUCLEOTIDE SEQUENCE</scope>
    <source>
        <strain evidence="3">SY-2-12</strain>
    </source>
</reference>
<evidence type="ECO:0000313" key="3">
    <source>
        <dbReference type="EMBL" id="MBN9669764.1"/>
    </source>
</evidence>